<keyword evidence="1" id="KW-0472">Membrane</keyword>
<accession>A0ACC1XJP4</accession>
<gene>
    <name evidence="1" type="ORF">OWV82_016749</name>
</gene>
<dbReference type="EMBL" id="CM051402">
    <property type="protein sequence ID" value="KAJ4710580.1"/>
    <property type="molecule type" value="Genomic_DNA"/>
</dbReference>
<protein>
    <submittedName>
        <fullName evidence="1">Transmembrane Fragile-X-F-associated protein</fullName>
    </submittedName>
</protein>
<reference evidence="1 2" key="1">
    <citation type="journal article" date="2023" name="Science">
        <title>Complex scaffold remodeling in plant triterpene biosynthesis.</title>
        <authorList>
            <person name="De La Pena R."/>
            <person name="Hodgson H."/>
            <person name="Liu J.C."/>
            <person name="Stephenson M.J."/>
            <person name="Martin A.C."/>
            <person name="Owen C."/>
            <person name="Harkess A."/>
            <person name="Leebens-Mack J."/>
            <person name="Jimenez L.E."/>
            <person name="Osbourn A."/>
            <person name="Sattely E.S."/>
        </authorList>
    </citation>
    <scope>NUCLEOTIDE SEQUENCE [LARGE SCALE GENOMIC DNA]</scope>
    <source>
        <strain evidence="2">cv. JPN11</strain>
        <tissue evidence="1">Leaf</tissue>
    </source>
</reference>
<proteinExistence type="predicted"/>
<name>A0ACC1XJP4_MELAZ</name>
<comment type="caution">
    <text evidence="1">The sequence shown here is derived from an EMBL/GenBank/DDBJ whole genome shotgun (WGS) entry which is preliminary data.</text>
</comment>
<evidence type="ECO:0000313" key="1">
    <source>
        <dbReference type="EMBL" id="KAJ4710580.1"/>
    </source>
</evidence>
<keyword evidence="2" id="KW-1185">Reference proteome</keyword>
<evidence type="ECO:0000313" key="2">
    <source>
        <dbReference type="Proteomes" id="UP001164539"/>
    </source>
</evidence>
<sequence length="450" mass="51464">MLIQRRMMSWRRVFKSLQAVLAHGLLFTFTLLLALKLDRALPRSWWIAFSPLWLFHVVVARGRFSLPAPSMPHDRHWAPLHSVTAMPLLVAFELLLCIRLESSYAILIDNIRMCRALMPGDEENMSDEAIWETLPHFWVAISMIFFIAATIFTLLKLCGDVAALGWWDLFINFGIAECFAFLVCTKWYNPAIHRGSCIGESSSSTAAVTYLDWNRGILVSADDDRQSSGMCNLQEIGGHVMKIPFLCFQILLFMHLEGTPPSARHFPFRVIFAPLLLVQGIGVLFAAYRLIEKISLLVHSRAAVGRYWNIVSKARDCLGFFQHGSRLLGWWSIDEGSREELARLYSAEASGYNTFAPNIVKKMPKSDLIDEIWRLQAALSEQTEITKISQQEFERLQNDKILCRVCFEEQISVVLLPCRHHILCSTCGEKCKKCPICRVFIEERLLIYDV</sequence>
<dbReference type="Proteomes" id="UP001164539">
    <property type="component" value="Chromosome 9"/>
</dbReference>
<organism evidence="1 2">
    <name type="scientific">Melia azedarach</name>
    <name type="common">Chinaberry tree</name>
    <dbReference type="NCBI Taxonomy" id="155640"/>
    <lineage>
        <taxon>Eukaryota</taxon>
        <taxon>Viridiplantae</taxon>
        <taxon>Streptophyta</taxon>
        <taxon>Embryophyta</taxon>
        <taxon>Tracheophyta</taxon>
        <taxon>Spermatophyta</taxon>
        <taxon>Magnoliopsida</taxon>
        <taxon>eudicotyledons</taxon>
        <taxon>Gunneridae</taxon>
        <taxon>Pentapetalae</taxon>
        <taxon>rosids</taxon>
        <taxon>malvids</taxon>
        <taxon>Sapindales</taxon>
        <taxon>Meliaceae</taxon>
        <taxon>Melia</taxon>
    </lineage>
</organism>
<keyword evidence="1" id="KW-0812">Transmembrane</keyword>